<keyword evidence="2" id="KW-0732">Signal</keyword>
<dbReference type="EMBL" id="GBBK01000698">
    <property type="protein sequence ID" value="JAC23784.1"/>
    <property type="molecule type" value="mRNA"/>
</dbReference>
<evidence type="ECO:0000256" key="2">
    <source>
        <dbReference type="SAM" id="SignalP"/>
    </source>
</evidence>
<reference evidence="3" key="1">
    <citation type="submission" date="2014-03" db="EMBL/GenBank/DDBJ databases">
        <title>The sialotranscriptome of Amblyomma triste, Amblyomma parvum and Amblyomma cajennense ticks, uncovered by 454-based RNA-seq.</title>
        <authorList>
            <person name="Garcia G.R."/>
            <person name="Gardinassi L.G."/>
            <person name="Ribeiro J.M."/>
            <person name="Anatriello E."/>
            <person name="Ferreira B.R."/>
            <person name="Moreira H.N."/>
            <person name="Mafra C."/>
            <person name="Olegario M.M."/>
            <person name="Szabo P.J."/>
            <person name="Miranda-Santos I.K."/>
            <person name="Maruyama S.R."/>
        </authorList>
    </citation>
    <scope>NUCLEOTIDE SEQUENCE</scope>
    <source>
        <strain evidence="3">Uberlandia</strain>
        <tissue evidence="3">Salivary glands</tissue>
    </source>
</reference>
<sequence length="119" mass="13516">MRALVACLAVFLAVAALHCDGKRKKRNADYVGGNCTYHGHEIQDGASKRLNKPCERVKCNGGQVDVTTCESRSVELEERREGGKKEKGEKEPRRVKRDIERKKENKDRIFPHCCETEES</sequence>
<organism evidence="3">
    <name type="scientific">Amblyomma cajennense</name>
    <name type="common">Cayenne tick</name>
    <name type="synonym">Acarus cajennensis</name>
    <dbReference type="NCBI Taxonomy" id="34607"/>
    <lineage>
        <taxon>Eukaryota</taxon>
        <taxon>Metazoa</taxon>
        <taxon>Ecdysozoa</taxon>
        <taxon>Arthropoda</taxon>
        <taxon>Chelicerata</taxon>
        <taxon>Arachnida</taxon>
        <taxon>Acari</taxon>
        <taxon>Parasitiformes</taxon>
        <taxon>Ixodida</taxon>
        <taxon>Ixodoidea</taxon>
        <taxon>Ixodidae</taxon>
        <taxon>Amblyomminae</taxon>
        <taxon>Amblyomma</taxon>
    </lineage>
</organism>
<protein>
    <recommendedName>
        <fullName evidence="4">Secreted protein</fullName>
    </recommendedName>
</protein>
<name>A0A023FR10_AMBCJ</name>
<feature type="chain" id="PRO_5001520115" description="Secreted protein" evidence="2">
    <location>
        <begin position="17"/>
        <end position="119"/>
    </location>
</feature>
<evidence type="ECO:0008006" key="4">
    <source>
        <dbReference type="Google" id="ProtNLM"/>
    </source>
</evidence>
<feature type="signal peptide" evidence="2">
    <location>
        <begin position="1"/>
        <end position="16"/>
    </location>
</feature>
<dbReference type="AlphaFoldDB" id="A0A023FR10"/>
<proteinExistence type="evidence at transcript level"/>
<accession>A0A023FR10</accession>
<evidence type="ECO:0000256" key="1">
    <source>
        <dbReference type="SAM" id="MobiDB-lite"/>
    </source>
</evidence>
<feature type="region of interest" description="Disordered" evidence="1">
    <location>
        <begin position="73"/>
        <end position="103"/>
    </location>
</feature>
<evidence type="ECO:0000313" key="3">
    <source>
        <dbReference type="EMBL" id="JAC23784.1"/>
    </source>
</evidence>